<organism evidence="2">
    <name type="scientific">uncultured Caudovirales phage</name>
    <dbReference type="NCBI Taxonomy" id="2100421"/>
    <lineage>
        <taxon>Viruses</taxon>
        <taxon>Duplodnaviria</taxon>
        <taxon>Heunggongvirae</taxon>
        <taxon>Uroviricota</taxon>
        <taxon>Caudoviricetes</taxon>
        <taxon>Peduoviridae</taxon>
        <taxon>Maltschvirus</taxon>
        <taxon>Maltschvirus maltsch</taxon>
    </lineage>
</organism>
<proteinExistence type="predicted"/>
<keyword evidence="1" id="KW-1133">Transmembrane helix</keyword>
<accession>A0A6J5MXV2</accession>
<feature type="transmembrane region" description="Helical" evidence="1">
    <location>
        <begin position="12"/>
        <end position="30"/>
    </location>
</feature>
<sequence length="31" mass="3259">MRIAKHHIEYACAFGCILAALALVATAIAIC</sequence>
<keyword evidence="1" id="KW-0472">Membrane</keyword>
<keyword evidence="1" id="KW-0812">Transmembrane</keyword>
<evidence type="ECO:0000256" key="1">
    <source>
        <dbReference type="SAM" id="Phobius"/>
    </source>
</evidence>
<name>A0A6J5MXV2_9CAUD</name>
<protein>
    <submittedName>
        <fullName evidence="2">Uncharacterized protein</fullName>
    </submittedName>
</protein>
<gene>
    <name evidence="2" type="ORF">UFOVP555_33</name>
</gene>
<reference evidence="2" key="1">
    <citation type="submission" date="2020-04" db="EMBL/GenBank/DDBJ databases">
        <authorList>
            <person name="Chiriac C."/>
            <person name="Salcher M."/>
            <person name="Ghai R."/>
            <person name="Kavagutti S V."/>
        </authorList>
    </citation>
    <scope>NUCLEOTIDE SEQUENCE</scope>
</reference>
<evidence type="ECO:0000313" key="2">
    <source>
        <dbReference type="EMBL" id="CAB4149790.1"/>
    </source>
</evidence>
<dbReference type="EMBL" id="LR796526">
    <property type="protein sequence ID" value="CAB4149790.1"/>
    <property type="molecule type" value="Genomic_DNA"/>
</dbReference>